<dbReference type="SUPFAM" id="SSF51735">
    <property type="entry name" value="NAD(P)-binding Rossmann-fold domains"/>
    <property type="match status" value="1"/>
</dbReference>
<evidence type="ECO:0000313" key="5">
    <source>
        <dbReference type="Proteomes" id="UP000321224"/>
    </source>
</evidence>
<keyword evidence="4" id="KW-1185">Reference proteome</keyword>
<dbReference type="GO" id="GO:0005737">
    <property type="term" value="C:cytoplasm"/>
    <property type="evidence" value="ECO:0007669"/>
    <property type="project" value="TreeGrafter"/>
</dbReference>
<name>A0A511HFU7_9BACT</name>
<evidence type="ECO:0000259" key="1">
    <source>
        <dbReference type="Pfam" id="PF01370"/>
    </source>
</evidence>
<accession>A0A511HFU7</accession>
<dbReference type="Proteomes" id="UP000321224">
    <property type="component" value="Unassembled WGS sequence"/>
</dbReference>
<reference evidence="3 4" key="1">
    <citation type="submission" date="2016-10" db="EMBL/GenBank/DDBJ databases">
        <authorList>
            <person name="Varghese N."/>
            <person name="Submissions S."/>
        </authorList>
    </citation>
    <scope>NUCLEOTIDE SEQUENCE [LARGE SCALE GENOMIC DNA]</scope>
    <source>
        <strain evidence="3 4">DSM 2260</strain>
    </source>
</reference>
<evidence type="ECO:0000313" key="2">
    <source>
        <dbReference type="EMBL" id="GEL72432.1"/>
    </source>
</evidence>
<reference evidence="2 5" key="2">
    <citation type="submission" date="2019-07" db="EMBL/GenBank/DDBJ databases">
        <title>Whole genome shotgun sequence of Myxococcus virescens NBRC 100334.</title>
        <authorList>
            <person name="Hosoyama A."/>
            <person name="Uohara A."/>
            <person name="Ohji S."/>
            <person name="Ichikawa N."/>
        </authorList>
    </citation>
    <scope>NUCLEOTIDE SEQUENCE [LARGE SCALE GENOMIC DNA]</scope>
    <source>
        <strain evidence="2 5">NBRC 100334</strain>
    </source>
</reference>
<dbReference type="Proteomes" id="UP000198717">
    <property type="component" value="Unassembled WGS sequence"/>
</dbReference>
<dbReference type="InterPro" id="IPR036291">
    <property type="entry name" value="NAD(P)-bd_dom_sf"/>
</dbReference>
<dbReference type="InterPro" id="IPR001509">
    <property type="entry name" value="Epimerase_deHydtase"/>
</dbReference>
<dbReference type="PANTHER" id="PTHR48079">
    <property type="entry name" value="PROTEIN YEEZ"/>
    <property type="match status" value="1"/>
</dbReference>
<gene>
    <name evidence="2" type="ORF">MVI01_42160</name>
    <name evidence="3" type="ORF">SAMN04488504_11911</name>
</gene>
<sequence length="329" mass="35670">MRLARGAAVKTLVTGASGFLGRNLLETLGDDAVALVRSPLPGPVAQVSGTPLDPDAWLSQAQGVKVLIHSAGMVHHSRQHADEMVRFNIDSSLAMVRAAKALDARLVLVSTSGTVGCFSHPTIEADEHSLYAEALVGRWPYYLSKIHAEQQSRKLAKQLGVEMTVVRPPVLLGPGDTLGRSTTNVARVLNGRLPFIPTGGIAFTDVRDVAHALAVLAKKADWRDTYHLPGTALPLRTFFERVGEVAGIRVNRPGVPTLVVDGLAKLGSHVPLKKLPDPVVLEMSTCHWGFKTLWSHEELDYRPRSHRQTLSDTVAWLREAQARQTPLAG</sequence>
<evidence type="ECO:0000313" key="4">
    <source>
        <dbReference type="Proteomes" id="UP000198717"/>
    </source>
</evidence>
<dbReference type="Pfam" id="PF01370">
    <property type="entry name" value="Epimerase"/>
    <property type="match status" value="1"/>
</dbReference>
<organism evidence="2 5">
    <name type="scientific">Myxococcus virescens</name>
    <dbReference type="NCBI Taxonomy" id="83456"/>
    <lineage>
        <taxon>Bacteria</taxon>
        <taxon>Pseudomonadati</taxon>
        <taxon>Myxococcota</taxon>
        <taxon>Myxococcia</taxon>
        <taxon>Myxococcales</taxon>
        <taxon>Cystobacterineae</taxon>
        <taxon>Myxococcaceae</taxon>
        <taxon>Myxococcus</taxon>
    </lineage>
</organism>
<dbReference type="EMBL" id="FNAJ01000019">
    <property type="protein sequence ID" value="SDF06360.1"/>
    <property type="molecule type" value="Genomic_DNA"/>
</dbReference>
<dbReference type="PANTHER" id="PTHR48079:SF6">
    <property type="entry name" value="NAD(P)-BINDING DOMAIN-CONTAINING PROTEIN-RELATED"/>
    <property type="match status" value="1"/>
</dbReference>
<dbReference type="Gene3D" id="3.40.50.720">
    <property type="entry name" value="NAD(P)-binding Rossmann-like Domain"/>
    <property type="match status" value="1"/>
</dbReference>
<feature type="domain" description="NAD-dependent epimerase/dehydratase" evidence="1">
    <location>
        <begin position="12"/>
        <end position="221"/>
    </location>
</feature>
<protein>
    <submittedName>
        <fullName evidence="3">NAD dependent epimerase/dehydratase family protein</fullName>
    </submittedName>
    <submittedName>
        <fullName evidence="2">NAD-dependent dehydratase</fullName>
    </submittedName>
</protein>
<evidence type="ECO:0000313" key="3">
    <source>
        <dbReference type="EMBL" id="SDF06360.1"/>
    </source>
</evidence>
<dbReference type="InterPro" id="IPR051783">
    <property type="entry name" value="NAD(P)-dependent_oxidoreduct"/>
</dbReference>
<comment type="caution">
    <text evidence="2">The sequence shown here is derived from an EMBL/GenBank/DDBJ whole genome shotgun (WGS) entry which is preliminary data.</text>
</comment>
<proteinExistence type="predicted"/>
<dbReference type="AlphaFoldDB" id="A0A511HFU7"/>
<dbReference type="EMBL" id="BJVY01000024">
    <property type="protein sequence ID" value="GEL72432.1"/>
    <property type="molecule type" value="Genomic_DNA"/>
</dbReference>
<dbReference type="GO" id="GO:0004029">
    <property type="term" value="F:aldehyde dehydrogenase (NAD+) activity"/>
    <property type="evidence" value="ECO:0007669"/>
    <property type="project" value="TreeGrafter"/>
</dbReference>